<sequence>MMKSVISFLLLLTFSIGFSQKPKLKTTSLNSELMENKTYVGFDGLGNNYYIKDNVFIKQDDKQKWEYKNVSLGKITSVDFINPLKIVVFYEDFNTIITLDNQLNEIQRLNLFDIDSSIFASKIGMASQNKFWIYNALTQQIMLFNYLNNTSSNVGNPIQENIKFTQSDFNNFYWIDENNNWFAIDIYGKVTLLANIPPWEKLQIIDYDKLLFSSDNVLYCLNNKSKVIYEIEIVEKSFQNFYYKDQILAIFTNQQIKNFKLKLP</sequence>
<dbReference type="OrthoDB" id="1143207at2"/>
<keyword evidence="1" id="KW-0732">Signal</keyword>
<proteinExistence type="predicted"/>
<dbReference type="Proteomes" id="UP000293300">
    <property type="component" value="Unassembled WGS sequence"/>
</dbReference>
<evidence type="ECO:0000313" key="2">
    <source>
        <dbReference type="EMBL" id="TBX70567.1"/>
    </source>
</evidence>
<comment type="caution">
    <text evidence="2">The sequence shown here is derived from an EMBL/GenBank/DDBJ whole genome shotgun (WGS) entry which is preliminary data.</text>
</comment>
<organism evidence="2 3">
    <name type="scientific">Flavobacterium silvisoli</name>
    <dbReference type="NCBI Taxonomy" id="2529433"/>
    <lineage>
        <taxon>Bacteria</taxon>
        <taxon>Pseudomonadati</taxon>
        <taxon>Bacteroidota</taxon>
        <taxon>Flavobacteriia</taxon>
        <taxon>Flavobacteriales</taxon>
        <taxon>Flavobacteriaceae</taxon>
        <taxon>Flavobacterium</taxon>
    </lineage>
</organism>
<evidence type="ECO:0000313" key="3">
    <source>
        <dbReference type="Proteomes" id="UP000293300"/>
    </source>
</evidence>
<evidence type="ECO:0000256" key="1">
    <source>
        <dbReference type="SAM" id="SignalP"/>
    </source>
</evidence>
<feature type="signal peptide" evidence="1">
    <location>
        <begin position="1"/>
        <end position="19"/>
    </location>
</feature>
<dbReference type="AlphaFoldDB" id="A0A4Q9Z8T7"/>
<keyword evidence="3" id="KW-1185">Reference proteome</keyword>
<evidence type="ECO:0008006" key="4">
    <source>
        <dbReference type="Google" id="ProtNLM"/>
    </source>
</evidence>
<dbReference type="EMBL" id="SJPE01000002">
    <property type="protein sequence ID" value="TBX70567.1"/>
    <property type="molecule type" value="Genomic_DNA"/>
</dbReference>
<reference evidence="2 3" key="1">
    <citation type="submission" date="2019-02" db="EMBL/GenBank/DDBJ databases">
        <title>Flavobacterium sp. RD-2-33 isolated from forest soil.</title>
        <authorList>
            <person name="Chaudhary D.K."/>
        </authorList>
    </citation>
    <scope>NUCLEOTIDE SEQUENCE [LARGE SCALE GENOMIC DNA]</scope>
    <source>
        <strain evidence="2 3">RD-2-33</strain>
    </source>
</reference>
<dbReference type="RefSeq" id="WP_131475019.1">
    <property type="nucleotide sequence ID" value="NZ_SJPE01000002.1"/>
</dbReference>
<gene>
    <name evidence="2" type="ORF">EZL74_02515</name>
</gene>
<feature type="chain" id="PRO_5020570978" description="T9SS C-terminal target domain-containing protein" evidence="1">
    <location>
        <begin position="20"/>
        <end position="264"/>
    </location>
</feature>
<protein>
    <recommendedName>
        <fullName evidence="4">T9SS C-terminal target domain-containing protein</fullName>
    </recommendedName>
</protein>
<name>A0A4Q9Z8T7_9FLAO</name>
<accession>A0A4Q9Z8T7</accession>